<proteinExistence type="predicted"/>
<reference evidence="5 6" key="1">
    <citation type="submission" date="2020-08" db="EMBL/GenBank/DDBJ databases">
        <title>Genomic Encyclopedia of Type Strains, Phase IV (KMG-V): Genome sequencing to study the core and pangenomes of soil and plant-associated prokaryotes.</title>
        <authorList>
            <person name="Whitman W."/>
        </authorList>
    </citation>
    <scope>NUCLEOTIDE SEQUENCE [LARGE SCALE GENOMIC DNA]</scope>
    <source>
        <strain evidence="5 6">M2T3</strain>
    </source>
</reference>
<dbReference type="Pfam" id="PF00023">
    <property type="entry name" value="Ank"/>
    <property type="match status" value="1"/>
</dbReference>
<keyword evidence="4" id="KW-0732">Signal</keyword>
<evidence type="ECO:0000256" key="1">
    <source>
        <dbReference type="ARBA" id="ARBA00022737"/>
    </source>
</evidence>
<evidence type="ECO:0000313" key="5">
    <source>
        <dbReference type="EMBL" id="MBB6498814.1"/>
    </source>
</evidence>
<organism evidence="5 6">
    <name type="scientific">Pedobacter cryoconitis</name>
    <dbReference type="NCBI Taxonomy" id="188932"/>
    <lineage>
        <taxon>Bacteria</taxon>
        <taxon>Pseudomonadati</taxon>
        <taxon>Bacteroidota</taxon>
        <taxon>Sphingobacteriia</taxon>
        <taxon>Sphingobacteriales</taxon>
        <taxon>Sphingobacteriaceae</taxon>
        <taxon>Pedobacter</taxon>
    </lineage>
</organism>
<name>A0A7X0MH64_9SPHI</name>
<dbReference type="SMART" id="SM00248">
    <property type="entry name" value="ANK"/>
    <property type="match status" value="3"/>
</dbReference>
<evidence type="ECO:0000256" key="2">
    <source>
        <dbReference type="ARBA" id="ARBA00023043"/>
    </source>
</evidence>
<feature type="chain" id="PRO_5031148714" description="Ankyrin" evidence="4">
    <location>
        <begin position="20"/>
        <end position="171"/>
    </location>
</feature>
<sequence length="171" mass="18713">MNKLFLVLLLITFGLGSRAQDIFNAARQNDTTALAQMISNSVRIDTTDNRGSTPLIIAVYNDNEAATRLLLAKGANPNARDFSGNTALMGACFKGLLNMVTDLYQYKTAVNQVNYNGATALIFAATFGHEDITRILLKYGADKAIKDKFGKTALDYAINQENKNIIDILKD</sequence>
<dbReference type="SUPFAM" id="SSF48403">
    <property type="entry name" value="Ankyrin repeat"/>
    <property type="match status" value="1"/>
</dbReference>
<evidence type="ECO:0000256" key="3">
    <source>
        <dbReference type="PROSITE-ProRule" id="PRU00023"/>
    </source>
</evidence>
<feature type="repeat" description="ANK" evidence="3">
    <location>
        <begin position="50"/>
        <end position="82"/>
    </location>
</feature>
<dbReference type="Gene3D" id="1.25.40.20">
    <property type="entry name" value="Ankyrin repeat-containing domain"/>
    <property type="match status" value="2"/>
</dbReference>
<evidence type="ECO:0000313" key="6">
    <source>
        <dbReference type="Proteomes" id="UP000521017"/>
    </source>
</evidence>
<dbReference type="Proteomes" id="UP000521017">
    <property type="component" value="Unassembled WGS sequence"/>
</dbReference>
<dbReference type="EMBL" id="JACHCC010000002">
    <property type="protein sequence ID" value="MBB6498814.1"/>
    <property type="molecule type" value="Genomic_DNA"/>
</dbReference>
<dbReference type="PROSITE" id="PS50088">
    <property type="entry name" value="ANK_REPEAT"/>
    <property type="match status" value="2"/>
</dbReference>
<keyword evidence="1" id="KW-0677">Repeat</keyword>
<dbReference type="AlphaFoldDB" id="A0A7X0MH64"/>
<dbReference type="PANTHER" id="PTHR24171">
    <property type="entry name" value="ANKYRIN REPEAT DOMAIN-CONTAINING PROTEIN 39-RELATED"/>
    <property type="match status" value="1"/>
</dbReference>
<dbReference type="InterPro" id="IPR036770">
    <property type="entry name" value="Ankyrin_rpt-contain_sf"/>
</dbReference>
<gene>
    <name evidence="5" type="ORF">HDF25_000951</name>
</gene>
<accession>A0A7X0MH64</accession>
<dbReference type="Pfam" id="PF12796">
    <property type="entry name" value="Ank_2"/>
    <property type="match status" value="1"/>
</dbReference>
<dbReference type="RefSeq" id="WP_184623271.1">
    <property type="nucleotide sequence ID" value="NZ_JACHCC010000002.1"/>
</dbReference>
<keyword evidence="2 3" id="KW-0040">ANK repeat</keyword>
<feature type="signal peptide" evidence="4">
    <location>
        <begin position="1"/>
        <end position="19"/>
    </location>
</feature>
<comment type="caution">
    <text evidence="5">The sequence shown here is derived from an EMBL/GenBank/DDBJ whole genome shotgun (WGS) entry which is preliminary data.</text>
</comment>
<evidence type="ECO:0000256" key="4">
    <source>
        <dbReference type="SAM" id="SignalP"/>
    </source>
</evidence>
<dbReference type="InterPro" id="IPR002110">
    <property type="entry name" value="Ankyrin_rpt"/>
</dbReference>
<protein>
    <recommendedName>
        <fullName evidence="7">Ankyrin</fullName>
    </recommendedName>
</protein>
<evidence type="ECO:0008006" key="7">
    <source>
        <dbReference type="Google" id="ProtNLM"/>
    </source>
</evidence>
<dbReference type="PROSITE" id="PS50297">
    <property type="entry name" value="ANK_REP_REGION"/>
    <property type="match status" value="2"/>
</dbReference>
<feature type="repeat" description="ANK" evidence="3">
    <location>
        <begin position="116"/>
        <end position="148"/>
    </location>
</feature>